<dbReference type="Proteomes" id="UP001303160">
    <property type="component" value="Unassembled WGS sequence"/>
</dbReference>
<dbReference type="AlphaFoldDB" id="A0AAN6XR91"/>
<name>A0AAN6XR91_9PEZI</name>
<reference evidence="1" key="1">
    <citation type="journal article" date="2023" name="Mol. Phylogenet. Evol.">
        <title>Genome-scale phylogeny and comparative genomics of the fungal order Sordariales.</title>
        <authorList>
            <person name="Hensen N."/>
            <person name="Bonometti L."/>
            <person name="Westerberg I."/>
            <person name="Brannstrom I.O."/>
            <person name="Guillou S."/>
            <person name="Cros-Aarteil S."/>
            <person name="Calhoun S."/>
            <person name="Haridas S."/>
            <person name="Kuo A."/>
            <person name="Mondo S."/>
            <person name="Pangilinan J."/>
            <person name="Riley R."/>
            <person name="LaButti K."/>
            <person name="Andreopoulos B."/>
            <person name="Lipzen A."/>
            <person name="Chen C."/>
            <person name="Yan M."/>
            <person name="Daum C."/>
            <person name="Ng V."/>
            <person name="Clum A."/>
            <person name="Steindorff A."/>
            <person name="Ohm R.A."/>
            <person name="Martin F."/>
            <person name="Silar P."/>
            <person name="Natvig D.O."/>
            <person name="Lalanne C."/>
            <person name="Gautier V."/>
            <person name="Ament-Velasquez S.L."/>
            <person name="Kruys A."/>
            <person name="Hutchinson M.I."/>
            <person name="Powell A.J."/>
            <person name="Barry K."/>
            <person name="Miller A.N."/>
            <person name="Grigoriev I.V."/>
            <person name="Debuchy R."/>
            <person name="Gladieux P."/>
            <person name="Hiltunen Thoren M."/>
            <person name="Johannesson H."/>
        </authorList>
    </citation>
    <scope>NUCLEOTIDE SEQUENCE</scope>
    <source>
        <strain evidence="1">CBS 315.58</strain>
    </source>
</reference>
<comment type="caution">
    <text evidence="1">The sequence shown here is derived from an EMBL/GenBank/DDBJ whole genome shotgun (WGS) entry which is preliminary data.</text>
</comment>
<evidence type="ECO:0000313" key="1">
    <source>
        <dbReference type="EMBL" id="KAK4204241.1"/>
    </source>
</evidence>
<evidence type="ECO:0000313" key="2">
    <source>
        <dbReference type="Proteomes" id="UP001303160"/>
    </source>
</evidence>
<accession>A0AAN6XR91</accession>
<dbReference type="EMBL" id="MU863883">
    <property type="protein sequence ID" value="KAK4204241.1"/>
    <property type="molecule type" value="Genomic_DNA"/>
</dbReference>
<protein>
    <submittedName>
        <fullName evidence="1">Uncharacterized protein</fullName>
    </submittedName>
</protein>
<gene>
    <name evidence="1" type="ORF">QBC40DRAFT_104356</name>
</gene>
<keyword evidence="2" id="KW-1185">Reference proteome</keyword>
<reference evidence="1" key="2">
    <citation type="submission" date="2023-05" db="EMBL/GenBank/DDBJ databases">
        <authorList>
            <consortium name="Lawrence Berkeley National Laboratory"/>
            <person name="Steindorff A."/>
            <person name="Hensen N."/>
            <person name="Bonometti L."/>
            <person name="Westerberg I."/>
            <person name="Brannstrom I.O."/>
            <person name="Guillou S."/>
            <person name="Cros-Aarteil S."/>
            <person name="Calhoun S."/>
            <person name="Haridas S."/>
            <person name="Kuo A."/>
            <person name="Mondo S."/>
            <person name="Pangilinan J."/>
            <person name="Riley R."/>
            <person name="Labutti K."/>
            <person name="Andreopoulos B."/>
            <person name="Lipzen A."/>
            <person name="Chen C."/>
            <person name="Yanf M."/>
            <person name="Daum C."/>
            <person name="Ng V."/>
            <person name="Clum A."/>
            <person name="Ohm R."/>
            <person name="Martin F."/>
            <person name="Silar P."/>
            <person name="Natvig D."/>
            <person name="Lalanne C."/>
            <person name="Gautier V."/>
            <person name="Ament-Velasquez S.L."/>
            <person name="Kruys A."/>
            <person name="Hutchinson M.I."/>
            <person name="Powell A.J."/>
            <person name="Barry K."/>
            <person name="Miller A.N."/>
            <person name="Grigoriev I.V."/>
            <person name="Debuchy R."/>
            <person name="Gladieux P."/>
            <person name="Thoren M.H."/>
            <person name="Johannesson H."/>
        </authorList>
    </citation>
    <scope>NUCLEOTIDE SEQUENCE</scope>
    <source>
        <strain evidence="1">CBS 315.58</strain>
    </source>
</reference>
<sequence length="205" mass="22964">MARSVYMLRRYKKNTSLKQLSIFCQKRSHRLRTHALPESAAPGSGRVDGNPSRRPISVCLAFRPCRRSKARQAVPPIPTANWPMARKVLLLFLTAAWATGQQSSVHPARCDRTEMWVFGLATSAVERGADAERGRRGERWRTTQSWRRKRLAPCPTSFAGRQSAALDLARRCWELVGIAIWTGHGQSQSSIPRSGVWRCVGGAAR</sequence>
<organism evidence="1 2">
    <name type="scientific">Triangularia verruculosa</name>
    <dbReference type="NCBI Taxonomy" id="2587418"/>
    <lineage>
        <taxon>Eukaryota</taxon>
        <taxon>Fungi</taxon>
        <taxon>Dikarya</taxon>
        <taxon>Ascomycota</taxon>
        <taxon>Pezizomycotina</taxon>
        <taxon>Sordariomycetes</taxon>
        <taxon>Sordariomycetidae</taxon>
        <taxon>Sordariales</taxon>
        <taxon>Podosporaceae</taxon>
        <taxon>Triangularia</taxon>
    </lineage>
</organism>
<proteinExistence type="predicted"/>